<comment type="caution">
    <text evidence="2">The sequence shown here is derived from an EMBL/GenBank/DDBJ whole genome shotgun (WGS) entry which is preliminary data.</text>
</comment>
<dbReference type="Pfam" id="PF16125">
    <property type="entry name" value="DUF4837"/>
    <property type="match status" value="1"/>
</dbReference>
<gene>
    <name evidence="2" type="ORF">GGR28_002629</name>
</gene>
<feature type="signal peptide" evidence="1">
    <location>
        <begin position="1"/>
        <end position="23"/>
    </location>
</feature>
<keyword evidence="3" id="KW-1185">Reference proteome</keyword>
<feature type="chain" id="PRO_5032859965" description="DUF4837 family protein" evidence="1">
    <location>
        <begin position="24"/>
        <end position="361"/>
    </location>
</feature>
<dbReference type="RefSeq" id="WP_183496236.1">
    <property type="nucleotide sequence ID" value="NZ_JACIFF010000006.1"/>
</dbReference>
<protein>
    <recommendedName>
        <fullName evidence="4">DUF4837 family protein</fullName>
    </recommendedName>
</protein>
<proteinExistence type="predicted"/>
<evidence type="ECO:0000313" key="3">
    <source>
        <dbReference type="Proteomes" id="UP000576209"/>
    </source>
</evidence>
<evidence type="ECO:0000256" key="1">
    <source>
        <dbReference type="SAM" id="SignalP"/>
    </source>
</evidence>
<evidence type="ECO:0000313" key="2">
    <source>
        <dbReference type="EMBL" id="MBB4080002.1"/>
    </source>
</evidence>
<evidence type="ECO:0008006" key="4">
    <source>
        <dbReference type="Google" id="ProtNLM"/>
    </source>
</evidence>
<dbReference type="AlphaFoldDB" id="A0A840E8H0"/>
<accession>A0A840E8H0</accession>
<dbReference type="Proteomes" id="UP000576209">
    <property type="component" value="Unassembled WGS sequence"/>
</dbReference>
<dbReference type="PROSITE" id="PS51257">
    <property type="entry name" value="PROKAR_LIPOPROTEIN"/>
    <property type="match status" value="1"/>
</dbReference>
<dbReference type="InterPro" id="IPR032286">
    <property type="entry name" value="DUF4837"/>
</dbReference>
<name>A0A840E8H0_9BACT</name>
<keyword evidence="1" id="KW-0732">Signal</keyword>
<sequence length="361" mass="40538">MSEFRSRIFLLSFALVLALTSCGSEEFQRTLQPTPSAFGQINSLVVVADSSTWKAGVADSVAYFFEAPYIILPQPEPIFDVRFITPERVVAEPTWGQLRNYVVLADLSDTDSPTTQMVLNDLSDDKIQQVRTDGYGTAVAKNKWATGQQLVYIMGKNHDALLTGFGKVYPGVVKRIKEGEDERMRVTTYFEGINRRLGDTIRQLSGASLDIPGGYVRVPLDTDDVVWLRKEVQGASLNIMVTKVPYEDKRQLSKEGLKEIRDRIGKEYVSSTTENTYMRINDTDLPMFTEATELNGAFAIEGRGIWEIENDFLAGPFVSYLLNDEAEDELVLVDGFVYAPGRRKRDLMEEVVQIIRSATVN</sequence>
<dbReference type="EMBL" id="JACIFF010000006">
    <property type="protein sequence ID" value="MBB4080002.1"/>
    <property type="molecule type" value="Genomic_DNA"/>
</dbReference>
<organism evidence="2 3">
    <name type="scientific">Neolewinella aquimaris</name>
    <dbReference type="NCBI Taxonomy" id="1835722"/>
    <lineage>
        <taxon>Bacteria</taxon>
        <taxon>Pseudomonadati</taxon>
        <taxon>Bacteroidota</taxon>
        <taxon>Saprospiria</taxon>
        <taxon>Saprospirales</taxon>
        <taxon>Lewinellaceae</taxon>
        <taxon>Neolewinella</taxon>
    </lineage>
</organism>
<reference evidence="2 3" key="1">
    <citation type="submission" date="2020-08" db="EMBL/GenBank/DDBJ databases">
        <title>Genomic Encyclopedia of Type Strains, Phase IV (KMG-IV): sequencing the most valuable type-strain genomes for metagenomic binning, comparative biology and taxonomic classification.</title>
        <authorList>
            <person name="Goeker M."/>
        </authorList>
    </citation>
    <scope>NUCLEOTIDE SEQUENCE [LARGE SCALE GENOMIC DNA]</scope>
    <source>
        <strain evidence="2 3">DSM 105137</strain>
    </source>
</reference>